<evidence type="ECO:0000256" key="4">
    <source>
        <dbReference type="ARBA" id="ARBA00022679"/>
    </source>
</evidence>
<dbReference type="PRINTS" id="PR00474">
    <property type="entry name" value="GLU5KINASE"/>
</dbReference>
<dbReference type="InterPro" id="IPR041739">
    <property type="entry name" value="G5K_ProB"/>
</dbReference>
<dbReference type="InterPro" id="IPR036974">
    <property type="entry name" value="PUA_sf"/>
</dbReference>
<dbReference type="NCBIfam" id="TIGR01027">
    <property type="entry name" value="proB"/>
    <property type="match status" value="1"/>
</dbReference>
<evidence type="ECO:0000256" key="1">
    <source>
        <dbReference type="ARBA" id="ARBA00022490"/>
    </source>
</evidence>
<dbReference type="InterPro" id="IPR036393">
    <property type="entry name" value="AceGlu_kinase-like_sf"/>
</dbReference>
<dbReference type="InterPro" id="IPR019797">
    <property type="entry name" value="Glutamate_5-kinase_CS"/>
</dbReference>
<evidence type="ECO:0000256" key="2">
    <source>
        <dbReference type="ARBA" id="ARBA00022605"/>
    </source>
</evidence>
<organism evidence="10 11">
    <name type="scientific">Pandoraea capi</name>
    <dbReference type="NCBI Taxonomy" id="2508286"/>
    <lineage>
        <taxon>Bacteria</taxon>
        <taxon>Pseudomonadati</taxon>
        <taxon>Pseudomonadota</taxon>
        <taxon>Betaproteobacteria</taxon>
        <taxon>Burkholderiales</taxon>
        <taxon>Burkholderiaceae</taxon>
        <taxon>Pandoraea</taxon>
    </lineage>
</organism>
<evidence type="ECO:0000259" key="9">
    <source>
        <dbReference type="SMART" id="SM00359"/>
    </source>
</evidence>
<dbReference type="InterPro" id="IPR001057">
    <property type="entry name" value="Glu/AcGlu_kinase"/>
</dbReference>
<sequence length="377" mass="40291">MRSVIADAKRLVVKVGSSLVTNDGRGLDDVAIARWAQQIAALRHGGDGRPPKQVVLVSSGAIAEGMQRLGWARRPKAIDELQAAAAVGQMGLAQVYETRFAEHGVRTAQILLTHADLADRERYLNARTTLLTLLRLGVVPIINENDTVVTDEIKFGDNDTLGALVTNLIDGDALVILTDQSGLYTADPRKHPDAEFVHEAEAGDERLEAMAGGAGTNIGRGGMLTKILAAKRAATSGAHTVIASGREADVLVRLAGGEAIGTQLVARTAVLTARKQWMADHLQVRGRVVIDAGACKKLMEEGKSLLPIGVIDVEGTFARGEVIACVDEAGHEVARGLSNYSASETRLIRRHPSSDIEQVLGFANEPELIHRDNLILR</sequence>
<dbReference type="HAMAP" id="MF_00456">
    <property type="entry name" value="ProB"/>
    <property type="match status" value="1"/>
</dbReference>
<dbReference type="CDD" id="cd21157">
    <property type="entry name" value="PUA_G5K"/>
    <property type="match status" value="1"/>
</dbReference>
<evidence type="ECO:0000313" key="10">
    <source>
        <dbReference type="EMBL" id="VVD72149.1"/>
    </source>
</evidence>
<evidence type="ECO:0000256" key="5">
    <source>
        <dbReference type="ARBA" id="ARBA00022741"/>
    </source>
</evidence>
<dbReference type="Pfam" id="PF01472">
    <property type="entry name" value="PUA"/>
    <property type="match status" value="1"/>
</dbReference>
<keyword evidence="1 8" id="KW-0963">Cytoplasm</keyword>
<comment type="caution">
    <text evidence="8">Lacks conserved residue(s) required for the propagation of feature annotation.</text>
</comment>
<comment type="subcellular location">
    <subcellularLocation>
        <location evidence="8">Cytoplasm</location>
    </subcellularLocation>
</comment>
<name>A0ABY6VQQ9_9BURK</name>
<feature type="domain" description="PUA" evidence="9">
    <location>
        <begin position="286"/>
        <end position="369"/>
    </location>
</feature>
<evidence type="ECO:0000256" key="3">
    <source>
        <dbReference type="ARBA" id="ARBA00022650"/>
    </source>
</evidence>
<keyword evidence="6 8" id="KW-0418">Kinase</keyword>
<feature type="binding site" evidence="8">
    <location>
        <position position="158"/>
    </location>
    <ligand>
        <name>substrate</name>
    </ligand>
</feature>
<comment type="catalytic activity">
    <reaction evidence="8">
        <text>L-glutamate + ATP = L-glutamyl 5-phosphate + ADP</text>
        <dbReference type="Rhea" id="RHEA:14877"/>
        <dbReference type="ChEBI" id="CHEBI:29985"/>
        <dbReference type="ChEBI" id="CHEBI:30616"/>
        <dbReference type="ChEBI" id="CHEBI:58274"/>
        <dbReference type="ChEBI" id="CHEBI:456216"/>
        <dbReference type="EC" id="2.7.2.11"/>
    </reaction>
</comment>
<evidence type="ECO:0000256" key="7">
    <source>
        <dbReference type="ARBA" id="ARBA00022840"/>
    </source>
</evidence>
<keyword evidence="5 8" id="KW-0547">Nucleotide-binding</keyword>
<dbReference type="PANTHER" id="PTHR43654">
    <property type="entry name" value="GLUTAMATE 5-KINASE"/>
    <property type="match status" value="1"/>
</dbReference>
<keyword evidence="7 8" id="KW-0067">ATP-binding</keyword>
<dbReference type="SMART" id="SM00359">
    <property type="entry name" value="PUA"/>
    <property type="match status" value="1"/>
</dbReference>
<dbReference type="SUPFAM" id="SSF88697">
    <property type="entry name" value="PUA domain-like"/>
    <property type="match status" value="1"/>
</dbReference>
<dbReference type="Pfam" id="PF00696">
    <property type="entry name" value="AA_kinase"/>
    <property type="match status" value="1"/>
</dbReference>
<evidence type="ECO:0000313" key="11">
    <source>
        <dbReference type="Proteomes" id="UP000366065"/>
    </source>
</evidence>
<feature type="binding site" evidence="8">
    <location>
        <position position="59"/>
    </location>
    <ligand>
        <name>substrate</name>
    </ligand>
</feature>
<feature type="binding site" evidence="8">
    <location>
        <position position="146"/>
    </location>
    <ligand>
        <name>substrate</name>
    </ligand>
</feature>
<accession>A0ABY6VQQ9</accession>
<keyword evidence="4 8" id="KW-0808">Transferase</keyword>
<comment type="function">
    <text evidence="8">Catalyzes the transfer of a phosphate group to glutamate to form L-glutamate 5-phosphate.</text>
</comment>
<feature type="binding site" evidence="8">
    <location>
        <begin position="178"/>
        <end position="179"/>
    </location>
    <ligand>
        <name>ATP</name>
        <dbReference type="ChEBI" id="CHEBI:30616"/>
    </ligand>
</feature>
<dbReference type="EC" id="2.7.2.11" evidence="8"/>
<dbReference type="InterPro" id="IPR015947">
    <property type="entry name" value="PUA-like_sf"/>
</dbReference>
<dbReference type="InterPro" id="IPR002478">
    <property type="entry name" value="PUA"/>
</dbReference>
<dbReference type="EMBL" id="CABPRV010000001">
    <property type="protein sequence ID" value="VVD72149.1"/>
    <property type="molecule type" value="Genomic_DNA"/>
</dbReference>
<evidence type="ECO:0000256" key="6">
    <source>
        <dbReference type="ARBA" id="ARBA00022777"/>
    </source>
</evidence>
<keyword evidence="3 8" id="KW-0641">Proline biosynthesis</keyword>
<dbReference type="PIRSF" id="PIRSF000729">
    <property type="entry name" value="GK"/>
    <property type="match status" value="1"/>
</dbReference>
<dbReference type="PANTHER" id="PTHR43654:SF1">
    <property type="entry name" value="ISOPENTENYL PHOSPHATE KINASE"/>
    <property type="match status" value="1"/>
</dbReference>
<dbReference type="SUPFAM" id="SSF53633">
    <property type="entry name" value="Carbamate kinase-like"/>
    <property type="match status" value="1"/>
</dbReference>
<feature type="binding site" evidence="8">
    <location>
        <position position="14"/>
    </location>
    <ligand>
        <name>ATP</name>
        <dbReference type="ChEBI" id="CHEBI:30616"/>
    </ligand>
</feature>
<dbReference type="Gene3D" id="2.30.130.10">
    <property type="entry name" value="PUA domain"/>
    <property type="match status" value="1"/>
</dbReference>
<comment type="pathway">
    <text evidence="8">Amino-acid biosynthesis; L-proline biosynthesis; L-glutamate 5-semialdehyde from L-glutamate: step 1/2.</text>
</comment>
<gene>
    <name evidence="8" type="primary">proB</name>
    <name evidence="10" type="ORF">PCA20602_00683</name>
</gene>
<dbReference type="InterPro" id="IPR005715">
    <property type="entry name" value="Glu_5kinase/COase_Synthase"/>
</dbReference>
<comment type="caution">
    <text evidence="10">The sequence shown here is derived from an EMBL/GenBank/DDBJ whole genome shotgun (WGS) entry which is preliminary data.</text>
</comment>
<dbReference type="GO" id="GO:0004349">
    <property type="term" value="F:glutamate 5-kinase activity"/>
    <property type="evidence" value="ECO:0007669"/>
    <property type="project" value="UniProtKB-EC"/>
</dbReference>
<reference evidence="10 11" key="1">
    <citation type="submission" date="2019-08" db="EMBL/GenBank/DDBJ databases">
        <authorList>
            <person name="Peeters C."/>
        </authorList>
    </citation>
    <scope>NUCLEOTIDE SEQUENCE [LARGE SCALE GENOMIC DNA]</scope>
    <source>
        <strain evidence="10 11">LMG 20602</strain>
    </source>
</reference>
<dbReference type="Proteomes" id="UP000366065">
    <property type="component" value="Unassembled WGS sequence"/>
</dbReference>
<dbReference type="PROSITE" id="PS00902">
    <property type="entry name" value="GLUTAMATE_5_KINASE"/>
    <property type="match status" value="1"/>
</dbReference>
<keyword evidence="2 8" id="KW-0028">Amino-acid biosynthesis</keyword>
<keyword evidence="11" id="KW-1185">Reference proteome</keyword>
<comment type="similarity">
    <text evidence="8">Belongs to the glutamate 5-kinase family.</text>
</comment>
<evidence type="ECO:0000256" key="8">
    <source>
        <dbReference type="HAMAP-Rule" id="MF_00456"/>
    </source>
</evidence>
<dbReference type="CDD" id="cd04242">
    <property type="entry name" value="AAK_G5K_ProB"/>
    <property type="match status" value="1"/>
</dbReference>
<dbReference type="RefSeq" id="WP_069340958.1">
    <property type="nucleotide sequence ID" value="NZ_CABPRV010000001.1"/>
</dbReference>
<protein>
    <recommendedName>
        <fullName evidence="8">Glutamate 5-kinase</fullName>
        <ecNumber evidence="8">2.7.2.11</ecNumber>
    </recommendedName>
    <alternativeName>
        <fullName evidence="8">Gamma-glutamyl kinase</fullName>
        <shortName evidence="8">GK</shortName>
    </alternativeName>
</protein>
<dbReference type="InterPro" id="IPR011529">
    <property type="entry name" value="Glu_5kinase"/>
</dbReference>
<proteinExistence type="inferred from homology"/>
<dbReference type="InterPro" id="IPR001048">
    <property type="entry name" value="Asp/Glu/Uridylate_kinase"/>
</dbReference>
<dbReference type="Gene3D" id="3.40.1160.10">
    <property type="entry name" value="Acetylglutamate kinase-like"/>
    <property type="match status" value="1"/>
</dbReference>
<dbReference type="PROSITE" id="PS50890">
    <property type="entry name" value="PUA"/>
    <property type="match status" value="1"/>
</dbReference>